<keyword evidence="9" id="KW-0863">Zinc-finger</keyword>
<dbReference type="InterPro" id="IPR036397">
    <property type="entry name" value="RNaseH_sf"/>
</dbReference>
<dbReference type="Pfam" id="PF07727">
    <property type="entry name" value="RVT_2"/>
    <property type="match status" value="1"/>
</dbReference>
<accession>A0A9Q3IAN4</accession>
<dbReference type="EMBL" id="AVOT02040981">
    <property type="protein sequence ID" value="MBW0536231.1"/>
    <property type="molecule type" value="Genomic_DNA"/>
</dbReference>
<protein>
    <recommendedName>
        <fullName evidence="15">Integrase catalytic domain-containing protein</fullName>
    </recommendedName>
</protein>
<comment type="catalytic activity">
    <reaction evidence="7">
        <text>DNA(n) + a 2'-deoxyribonucleoside 5'-triphosphate = DNA(n+1) + diphosphate</text>
        <dbReference type="Rhea" id="RHEA:22508"/>
        <dbReference type="Rhea" id="RHEA-COMP:17339"/>
        <dbReference type="Rhea" id="RHEA-COMP:17340"/>
        <dbReference type="ChEBI" id="CHEBI:33019"/>
        <dbReference type="ChEBI" id="CHEBI:61560"/>
        <dbReference type="ChEBI" id="CHEBI:173112"/>
        <dbReference type="EC" id="2.7.7.49"/>
    </reaction>
</comment>
<dbReference type="AlphaFoldDB" id="A0A9Q3IAN4"/>
<dbReference type="PANTHER" id="PTHR42648:SF18">
    <property type="entry name" value="RETROTRANSPOSON, UNCLASSIFIED-LIKE PROTEIN"/>
    <property type="match status" value="1"/>
</dbReference>
<dbReference type="Pfam" id="PF00098">
    <property type="entry name" value="zf-CCHC"/>
    <property type="match status" value="1"/>
</dbReference>
<reference evidence="13" key="1">
    <citation type="submission" date="2021-03" db="EMBL/GenBank/DDBJ databases">
        <title>Draft genome sequence of rust myrtle Austropuccinia psidii MF-1, a brazilian biotype.</title>
        <authorList>
            <person name="Quecine M.C."/>
            <person name="Pachon D.M.R."/>
            <person name="Bonatelli M.L."/>
            <person name="Correr F.H."/>
            <person name="Franceschini L.M."/>
            <person name="Leite T.F."/>
            <person name="Margarido G.R.A."/>
            <person name="Almeida C.A."/>
            <person name="Ferrarezi J.A."/>
            <person name="Labate C.A."/>
        </authorList>
    </citation>
    <scope>NUCLEOTIDE SEQUENCE</scope>
    <source>
        <strain evidence="13">MF-1</strain>
    </source>
</reference>
<keyword evidence="2" id="KW-0507">mRNA processing</keyword>
<keyword evidence="3" id="KW-0645">Protease</keyword>
<evidence type="ECO:0000256" key="8">
    <source>
        <dbReference type="ARBA" id="ARBA00049244"/>
    </source>
</evidence>
<dbReference type="GO" id="GO:0005634">
    <property type="term" value="C:nucleus"/>
    <property type="evidence" value="ECO:0007669"/>
    <property type="project" value="UniProtKB-ARBA"/>
</dbReference>
<feature type="compositionally biased region" description="Polar residues" evidence="10">
    <location>
        <begin position="193"/>
        <end position="205"/>
    </location>
</feature>
<evidence type="ECO:0000256" key="9">
    <source>
        <dbReference type="PROSITE-ProRule" id="PRU00047"/>
    </source>
</evidence>
<dbReference type="InterPro" id="IPR054722">
    <property type="entry name" value="PolX-like_BBD"/>
</dbReference>
<evidence type="ECO:0000256" key="6">
    <source>
        <dbReference type="ARBA" id="ARBA00022884"/>
    </source>
</evidence>
<dbReference type="GO" id="GO:0015074">
    <property type="term" value="P:DNA integration"/>
    <property type="evidence" value="ECO:0007669"/>
    <property type="project" value="InterPro"/>
</dbReference>
<dbReference type="GO" id="GO:0008233">
    <property type="term" value="F:peptidase activity"/>
    <property type="evidence" value="ECO:0007669"/>
    <property type="project" value="UniProtKB-KW"/>
</dbReference>
<dbReference type="PROSITE" id="PS50994">
    <property type="entry name" value="INTEGRASE"/>
    <property type="match status" value="1"/>
</dbReference>
<dbReference type="PANTHER" id="PTHR42648">
    <property type="entry name" value="TRANSPOSASE, PUTATIVE-RELATED"/>
    <property type="match status" value="1"/>
</dbReference>
<evidence type="ECO:0000256" key="2">
    <source>
        <dbReference type="ARBA" id="ARBA00022664"/>
    </source>
</evidence>
<evidence type="ECO:0000256" key="10">
    <source>
        <dbReference type="SAM" id="MobiDB-lite"/>
    </source>
</evidence>
<dbReference type="GO" id="GO:0003964">
    <property type="term" value="F:RNA-directed DNA polymerase activity"/>
    <property type="evidence" value="ECO:0007669"/>
    <property type="project" value="UniProtKB-EC"/>
</dbReference>
<dbReference type="Gene3D" id="3.30.420.10">
    <property type="entry name" value="Ribonuclease H-like superfamily/Ribonuclease H"/>
    <property type="match status" value="1"/>
</dbReference>
<gene>
    <name evidence="13" type="ORF">O181_075946</name>
</gene>
<feature type="domain" description="CCHC-type" evidence="11">
    <location>
        <begin position="225"/>
        <end position="239"/>
    </location>
</feature>
<evidence type="ECO:0000259" key="11">
    <source>
        <dbReference type="PROSITE" id="PS50158"/>
    </source>
</evidence>
<dbReference type="GO" id="GO:0006508">
    <property type="term" value="P:proteolysis"/>
    <property type="evidence" value="ECO:0007669"/>
    <property type="project" value="UniProtKB-KW"/>
</dbReference>
<organism evidence="13 14">
    <name type="scientific">Austropuccinia psidii MF-1</name>
    <dbReference type="NCBI Taxonomy" id="1389203"/>
    <lineage>
        <taxon>Eukaryota</taxon>
        <taxon>Fungi</taxon>
        <taxon>Dikarya</taxon>
        <taxon>Basidiomycota</taxon>
        <taxon>Pucciniomycotina</taxon>
        <taxon>Pucciniomycetes</taxon>
        <taxon>Pucciniales</taxon>
        <taxon>Sphaerophragmiaceae</taxon>
        <taxon>Austropuccinia</taxon>
    </lineage>
</organism>
<keyword evidence="4" id="KW-0479">Metal-binding</keyword>
<comment type="caution">
    <text evidence="13">The sequence shown here is derived from an EMBL/GenBank/DDBJ whole genome shotgun (WGS) entry which is preliminary data.</text>
</comment>
<evidence type="ECO:0008006" key="15">
    <source>
        <dbReference type="Google" id="ProtNLM"/>
    </source>
</evidence>
<name>A0A9Q3IAN4_9BASI</name>
<evidence type="ECO:0000259" key="12">
    <source>
        <dbReference type="PROSITE" id="PS50994"/>
    </source>
</evidence>
<keyword evidence="5" id="KW-0378">Hydrolase</keyword>
<dbReference type="InterPro" id="IPR036875">
    <property type="entry name" value="Znf_CCHC_sf"/>
</dbReference>
<dbReference type="GO" id="GO:0032196">
    <property type="term" value="P:transposition"/>
    <property type="evidence" value="ECO:0007669"/>
    <property type="project" value="UniProtKB-KW"/>
</dbReference>
<proteinExistence type="predicted"/>
<dbReference type="GO" id="GO:0008270">
    <property type="term" value="F:zinc ion binding"/>
    <property type="evidence" value="ECO:0007669"/>
    <property type="project" value="UniProtKB-KW"/>
</dbReference>
<evidence type="ECO:0000256" key="7">
    <source>
        <dbReference type="ARBA" id="ARBA00048173"/>
    </source>
</evidence>
<dbReference type="GO" id="GO:0003887">
    <property type="term" value="F:DNA-directed DNA polymerase activity"/>
    <property type="evidence" value="ECO:0007669"/>
    <property type="project" value="UniProtKB-EC"/>
</dbReference>
<keyword evidence="1" id="KW-0815">Transposition</keyword>
<evidence type="ECO:0000256" key="3">
    <source>
        <dbReference type="ARBA" id="ARBA00022670"/>
    </source>
</evidence>
<sequence>MLLSWTTYFMGDLDYFKQSIEDSNIKRNLVARLFIQHSVKKDAYEAVTSCIHGSDAHKIYQALKDRFNCLSWSSVVYHANTIFQNRNDHVNDINIYAMTINEAVQNLEHQLGRIDSEMITTLAIFFVVPSMHQHITPAINTLMATNPCLKVRQDDLLNMILQIATASPNFDHSTEIAQMNAASKFGTRHKSNTHTSNKNNFSANKTASSSYCKREAKTRSSQYPCHYCGKVGHWSPNCPIRVKANEIKNKTRRQQINVAGMGVVPMLESNEALLDSSATHSVVGNLSLFTYWKQTNMRLSVASSESFKVNAIGSIALDTPYGILWLNNVLYCRDIPGVILSLGHLLQENFSISFLNQSFHLFNKDHNFSTIKRNNRWFIPFDNSSKTSITIKSISSSGCTAKSSIKDSQDESLLWHRRIGHLSIRHLTPDLMGPYESSLNNKKYILMIQDAFSRVIVAISLADKSEARTCLMNWIRQFLNVTNYKIKIIRTDNGTEFKNHLLNNFLTKNCIIHEYSMPYEHHQNGRIERTNRTISEMAQTCLLAANLPAFLWPWVFRHLVWIFNCYLHAEDKITPFEILGKKRPSLELLWVFGAKSFIYDHNFRKDFSARAVIGYHVGISEDSKGWLFWVPAKKTIIKSASVLFDESKYYVTNAMCNADVDSIQVCNIFDGSMINELNKQDWSASQLSKQNGLEISIPSTYREAMTSEHKTNWSQAIDDKIESMQTKDVFLPVDLNVALKEVPHESILSTKWVFTKKPKRFKARLVARGFHQIHGINYDDTFAPTPTFNSLHLLFSTACLNVWKIRTFDVKVAFLHSLIDKLVYVWPPMGINVPKFKVLKVKKALYGTKQASRCWWMHLKDILQKIGFKINGEDPSTHTLIRDNEQAILWVHIDNGALTASSPGLLDEISRQLSKYLKIKWDKTISGLVGISITENDKGFKFWQPDLIDKLTNLNPRKIIAKPLYQRIVS</sequence>
<dbReference type="SUPFAM" id="SSF53098">
    <property type="entry name" value="Ribonuclease H-like"/>
    <property type="match status" value="1"/>
</dbReference>
<dbReference type="GO" id="GO:0003723">
    <property type="term" value="F:RNA binding"/>
    <property type="evidence" value="ECO:0007669"/>
    <property type="project" value="UniProtKB-KW"/>
</dbReference>
<evidence type="ECO:0000313" key="14">
    <source>
        <dbReference type="Proteomes" id="UP000765509"/>
    </source>
</evidence>
<dbReference type="OrthoDB" id="3544839at2759"/>
<dbReference type="InterPro" id="IPR039537">
    <property type="entry name" value="Retrotran_Ty1/copia-like"/>
</dbReference>
<dbReference type="SMART" id="SM00343">
    <property type="entry name" value="ZnF_C2HC"/>
    <property type="match status" value="1"/>
</dbReference>
<dbReference type="InterPro" id="IPR001584">
    <property type="entry name" value="Integrase_cat-core"/>
</dbReference>
<dbReference type="InterPro" id="IPR013103">
    <property type="entry name" value="RVT_2"/>
</dbReference>
<evidence type="ECO:0000256" key="5">
    <source>
        <dbReference type="ARBA" id="ARBA00022801"/>
    </source>
</evidence>
<dbReference type="InterPro" id="IPR012337">
    <property type="entry name" value="RNaseH-like_sf"/>
</dbReference>
<dbReference type="SUPFAM" id="SSF57756">
    <property type="entry name" value="Retrovirus zinc finger-like domains"/>
    <property type="match status" value="1"/>
</dbReference>
<feature type="region of interest" description="Disordered" evidence="10">
    <location>
        <begin position="186"/>
        <end position="205"/>
    </location>
</feature>
<dbReference type="Pfam" id="PF22936">
    <property type="entry name" value="Pol_BBD"/>
    <property type="match status" value="1"/>
</dbReference>
<dbReference type="Pfam" id="PF00665">
    <property type="entry name" value="rve"/>
    <property type="match status" value="1"/>
</dbReference>
<dbReference type="InterPro" id="IPR057670">
    <property type="entry name" value="SH3_retrovirus"/>
</dbReference>
<dbReference type="Proteomes" id="UP000765509">
    <property type="component" value="Unassembled WGS sequence"/>
</dbReference>
<evidence type="ECO:0000256" key="1">
    <source>
        <dbReference type="ARBA" id="ARBA00022578"/>
    </source>
</evidence>
<keyword evidence="9" id="KW-0862">Zinc</keyword>
<evidence type="ECO:0000256" key="4">
    <source>
        <dbReference type="ARBA" id="ARBA00022723"/>
    </source>
</evidence>
<feature type="domain" description="Integrase catalytic" evidence="12">
    <location>
        <begin position="419"/>
        <end position="583"/>
    </location>
</feature>
<dbReference type="GO" id="GO:0006397">
    <property type="term" value="P:mRNA processing"/>
    <property type="evidence" value="ECO:0007669"/>
    <property type="project" value="UniProtKB-KW"/>
</dbReference>
<dbReference type="Pfam" id="PF25597">
    <property type="entry name" value="SH3_retrovirus"/>
    <property type="match status" value="1"/>
</dbReference>
<evidence type="ECO:0000313" key="13">
    <source>
        <dbReference type="EMBL" id="MBW0536231.1"/>
    </source>
</evidence>
<dbReference type="PROSITE" id="PS50158">
    <property type="entry name" value="ZF_CCHC"/>
    <property type="match status" value="1"/>
</dbReference>
<comment type="catalytic activity">
    <reaction evidence="8">
        <text>DNA(n) + a 2'-deoxyribonucleoside 5'-triphosphate = DNA(n+1) + diphosphate</text>
        <dbReference type="Rhea" id="RHEA:22508"/>
        <dbReference type="Rhea" id="RHEA-COMP:17339"/>
        <dbReference type="Rhea" id="RHEA-COMP:17340"/>
        <dbReference type="ChEBI" id="CHEBI:33019"/>
        <dbReference type="ChEBI" id="CHEBI:61560"/>
        <dbReference type="ChEBI" id="CHEBI:173112"/>
        <dbReference type="EC" id="2.7.7.7"/>
    </reaction>
</comment>
<keyword evidence="14" id="KW-1185">Reference proteome</keyword>
<keyword evidence="6" id="KW-0694">RNA-binding</keyword>
<dbReference type="InterPro" id="IPR001878">
    <property type="entry name" value="Znf_CCHC"/>
</dbReference>